<gene>
    <name evidence="1" type="ORF">F9L07_25810</name>
</gene>
<proteinExistence type="predicted"/>
<dbReference type="Proteomes" id="UP000449906">
    <property type="component" value="Unassembled WGS sequence"/>
</dbReference>
<evidence type="ECO:0000313" key="1">
    <source>
        <dbReference type="EMBL" id="KAB2807468.1"/>
    </source>
</evidence>
<evidence type="ECO:0000313" key="2">
    <source>
        <dbReference type="Proteomes" id="UP000449906"/>
    </source>
</evidence>
<organism evidence="1 2">
    <name type="scientific">Nocardioides simplex</name>
    <name type="common">Arthrobacter simplex</name>
    <dbReference type="NCBI Taxonomy" id="2045"/>
    <lineage>
        <taxon>Bacteria</taxon>
        <taxon>Bacillati</taxon>
        <taxon>Actinomycetota</taxon>
        <taxon>Actinomycetes</taxon>
        <taxon>Propionibacteriales</taxon>
        <taxon>Nocardioidaceae</taxon>
        <taxon>Pimelobacter</taxon>
    </lineage>
</organism>
<accession>A0A7J5DRH4</accession>
<dbReference type="RefSeq" id="WP_151582643.1">
    <property type="nucleotide sequence ID" value="NZ_WBVM01000005.1"/>
</dbReference>
<dbReference type="EMBL" id="WBVM01000005">
    <property type="protein sequence ID" value="KAB2807468.1"/>
    <property type="molecule type" value="Genomic_DNA"/>
</dbReference>
<dbReference type="AlphaFoldDB" id="A0A7J5DRH4"/>
<protein>
    <submittedName>
        <fullName evidence="1">Uncharacterized protein</fullName>
    </submittedName>
</protein>
<sequence>MATKDQQRAELVEGLGLGLAALGVDRLPSGKLDIELPFSHAWRAWAHSGDYPSIRNASKPDNEFWIGVTKSERRNWTWVTWRQDGGDYEIDLRDRTPEEAAQLLSDRPLDEWVELAQAYRECLDEIVARRETEDRQPGNGNDS</sequence>
<name>A0A7J5DRH4_NOCSI</name>
<comment type="caution">
    <text evidence="1">The sequence shown here is derived from an EMBL/GenBank/DDBJ whole genome shotgun (WGS) entry which is preliminary data.</text>
</comment>
<reference evidence="1 2" key="1">
    <citation type="submission" date="2019-09" db="EMBL/GenBank/DDBJ databases">
        <title>Pimelobacter sp. isolated from Paulinella.</title>
        <authorList>
            <person name="Jeong S.E."/>
        </authorList>
    </citation>
    <scope>NUCLEOTIDE SEQUENCE [LARGE SCALE GENOMIC DNA]</scope>
    <source>
        <strain evidence="1 2">Pch-N</strain>
    </source>
</reference>